<feature type="transmembrane region" description="Helical" evidence="1">
    <location>
        <begin position="20"/>
        <end position="41"/>
    </location>
</feature>
<reference evidence="2 3" key="1">
    <citation type="journal article" date="2015" name="Nature">
        <title>rRNA introns, odd ribosomes, and small enigmatic genomes across a large radiation of phyla.</title>
        <authorList>
            <person name="Brown C.T."/>
            <person name="Hug L.A."/>
            <person name="Thomas B.C."/>
            <person name="Sharon I."/>
            <person name="Castelle C.J."/>
            <person name="Singh A."/>
            <person name="Wilkins M.J."/>
            <person name="Williams K.H."/>
            <person name="Banfield J.F."/>
        </authorList>
    </citation>
    <scope>NUCLEOTIDE SEQUENCE [LARGE SCALE GENOMIC DNA]</scope>
</reference>
<protein>
    <submittedName>
        <fullName evidence="2">Uncharacterized protein</fullName>
    </submittedName>
</protein>
<sequence>MTRDLSSTIQRLLQAGRANIVFGILAAFLFLIIIIFVAKFIDVQDRNSGQITLTADQNKFKLNFNLTNQDLIKFSKVLNKLNLPQSVKDGIEFELDATSSAKLAFTTPIKTNFNILPEKITFQGQIDKSFVNDQAAESLKIPASTNLAVFGNNIAEFVMARLNLPDQLSTWFLKNLNFQNGQYFIVFGANSDFALVFKNPSTDIDGLKNIKDVKSNQFLYMEESIENIKLYLLKLPESLDEEDLTVAFFQEGDWTFFASSHEAAQELVKIQKSQRPSINFPLKNNSLISLILLYRNSDQNPIGENFPALIFAGHGGLTKTIDQIEEFEFILKKDKFSGLINLK</sequence>
<comment type="caution">
    <text evidence="2">The sequence shown here is derived from an EMBL/GenBank/DDBJ whole genome shotgun (WGS) entry which is preliminary data.</text>
</comment>
<evidence type="ECO:0000313" key="3">
    <source>
        <dbReference type="Proteomes" id="UP000034493"/>
    </source>
</evidence>
<dbReference type="Proteomes" id="UP000034493">
    <property type="component" value="Unassembled WGS sequence"/>
</dbReference>
<gene>
    <name evidence="2" type="ORF">UU56_C0003G0062</name>
</gene>
<dbReference type="AlphaFoldDB" id="A0A0G0VV95"/>
<dbReference type="EMBL" id="LCBC01000003">
    <property type="protein sequence ID" value="KKS04774.1"/>
    <property type="molecule type" value="Genomic_DNA"/>
</dbReference>
<keyword evidence="1" id="KW-0472">Membrane</keyword>
<name>A0A0G0VV95_9BACT</name>
<proteinExistence type="predicted"/>
<organism evidence="2 3">
    <name type="scientific">Candidatus Curtissbacteria bacterium GW2011_GWA2_41_24</name>
    <dbReference type="NCBI Taxonomy" id="1618411"/>
    <lineage>
        <taxon>Bacteria</taxon>
        <taxon>Candidatus Curtissiibacteriota</taxon>
    </lineage>
</organism>
<evidence type="ECO:0000313" key="2">
    <source>
        <dbReference type="EMBL" id="KKS04774.1"/>
    </source>
</evidence>
<keyword evidence="1" id="KW-1133">Transmembrane helix</keyword>
<accession>A0A0G0VV95</accession>
<keyword evidence="1" id="KW-0812">Transmembrane</keyword>
<evidence type="ECO:0000256" key="1">
    <source>
        <dbReference type="SAM" id="Phobius"/>
    </source>
</evidence>